<evidence type="ECO:0008006" key="3">
    <source>
        <dbReference type="Google" id="ProtNLM"/>
    </source>
</evidence>
<keyword evidence="2" id="KW-1185">Reference proteome</keyword>
<proteinExistence type="predicted"/>
<dbReference type="Proteomes" id="UP000472277">
    <property type="component" value="Chromosome 7"/>
</dbReference>
<evidence type="ECO:0000313" key="1">
    <source>
        <dbReference type="Ensembl" id="ENSSTUP00000095955.1"/>
    </source>
</evidence>
<evidence type="ECO:0000313" key="2">
    <source>
        <dbReference type="Proteomes" id="UP000472277"/>
    </source>
</evidence>
<reference evidence="1" key="1">
    <citation type="submission" date="2025-08" db="UniProtKB">
        <authorList>
            <consortium name="Ensembl"/>
        </authorList>
    </citation>
    <scope>IDENTIFICATION</scope>
</reference>
<dbReference type="Gene3D" id="3.60.10.10">
    <property type="entry name" value="Endonuclease/exonuclease/phosphatase"/>
    <property type="match status" value="1"/>
</dbReference>
<dbReference type="OMA" id="INRSKMC"/>
<dbReference type="GeneTree" id="ENSGT01140000282669"/>
<dbReference type="InParanoid" id="A0A674DJ93"/>
<sequence>SGYSLILMLLNSHGLNSAIKRTKCLEYIRRKNVDIALIQETHLKHSDVYRIQNRYFKCVSHSLATDKTKGVLILFDRKLCVQVEASDNDDAGCFVFVTMVINRSKMCVVTLLSLI</sequence>
<dbReference type="SUPFAM" id="SSF56219">
    <property type="entry name" value="DNase I-like"/>
    <property type="match status" value="1"/>
</dbReference>
<organism evidence="1 2">
    <name type="scientific">Salmo trutta</name>
    <name type="common">Brown trout</name>
    <dbReference type="NCBI Taxonomy" id="8032"/>
    <lineage>
        <taxon>Eukaryota</taxon>
        <taxon>Metazoa</taxon>
        <taxon>Chordata</taxon>
        <taxon>Craniata</taxon>
        <taxon>Vertebrata</taxon>
        <taxon>Euteleostomi</taxon>
        <taxon>Actinopterygii</taxon>
        <taxon>Neopterygii</taxon>
        <taxon>Teleostei</taxon>
        <taxon>Protacanthopterygii</taxon>
        <taxon>Salmoniformes</taxon>
        <taxon>Salmonidae</taxon>
        <taxon>Salmoninae</taxon>
        <taxon>Salmo</taxon>
    </lineage>
</organism>
<reference evidence="1" key="2">
    <citation type="submission" date="2025-09" db="UniProtKB">
        <authorList>
            <consortium name="Ensembl"/>
        </authorList>
    </citation>
    <scope>IDENTIFICATION</scope>
</reference>
<protein>
    <recommendedName>
        <fullName evidence="3">Endonuclease/exonuclease/phosphatase domain-containing protein</fullName>
    </recommendedName>
</protein>
<accession>A0A674DJ93</accession>
<dbReference type="Ensembl" id="ENSSTUT00000103090.1">
    <property type="protein sequence ID" value="ENSSTUP00000095955.1"/>
    <property type="gene ID" value="ENSSTUG00000043237.1"/>
</dbReference>
<name>A0A674DJ93_SALTR</name>
<dbReference type="AlphaFoldDB" id="A0A674DJ93"/>
<dbReference type="InterPro" id="IPR036691">
    <property type="entry name" value="Endo/exonu/phosph_ase_sf"/>
</dbReference>